<dbReference type="AlphaFoldDB" id="A0A934N6A5"/>
<gene>
    <name evidence="2" type="ORF">JF888_03690</name>
</gene>
<dbReference type="GO" id="GO:0016853">
    <property type="term" value="F:isomerase activity"/>
    <property type="evidence" value="ECO:0007669"/>
    <property type="project" value="TreeGrafter"/>
</dbReference>
<sequence length="297" mass="31547">MSYKIRTFDVFTRRRLEGNGLAVVLDAEGMSPETMQAIAREMNLSETVFVLPPVSPGSVARAKIFTPSTELPFAGHPTIGTAWALWSEGRLDGVERFSLDEEVGPVKLRQSAAEGGGPMFWLTCPPILFGHVIDDRARVAAAVHLAESDLVPSVPIQLVDSGGLKLYVALRDPETVDRAVSDAHLLAALGEHLAVPVYIFAAAAAKRLYGRMFGPAVGVSEDPATGSAAGPLACFAVRHGIVQRADSVALLIEQGTKMGRRSLLHVELTYERVADAPSLVEVGGEVAAVLSGELSID</sequence>
<dbReference type="SUPFAM" id="SSF54506">
    <property type="entry name" value="Diaminopimelate epimerase-like"/>
    <property type="match status" value="1"/>
</dbReference>
<protein>
    <submittedName>
        <fullName evidence="2">PhzF family phenazine biosynthesis protein</fullName>
    </submittedName>
</protein>
<dbReference type="RefSeq" id="WP_338176698.1">
    <property type="nucleotide sequence ID" value="NZ_JAEKNQ010000019.1"/>
</dbReference>
<organism evidence="2 3">
    <name type="scientific">Candidatus Dormiibacter inghamiae</name>
    <dbReference type="NCBI Taxonomy" id="3127013"/>
    <lineage>
        <taxon>Bacteria</taxon>
        <taxon>Bacillati</taxon>
        <taxon>Candidatus Dormiibacterota</taxon>
        <taxon>Candidatus Dormibacteria</taxon>
        <taxon>Candidatus Dormibacterales</taxon>
        <taxon>Candidatus Dormibacteraceae</taxon>
        <taxon>Candidatus Dormiibacter</taxon>
    </lineage>
</organism>
<accession>A0A934N6A5</accession>
<comment type="caution">
    <text evidence="2">The sequence shown here is derived from an EMBL/GenBank/DDBJ whole genome shotgun (WGS) entry which is preliminary data.</text>
</comment>
<dbReference type="Gene3D" id="3.10.310.10">
    <property type="entry name" value="Diaminopimelate Epimerase, Chain A, domain 1"/>
    <property type="match status" value="2"/>
</dbReference>
<dbReference type="PANTHER" id="PTHR13774">
    <property type="entry name" value="PHENAZINE BIOSYNTHESIS PROTEIN"/>
    <property type="match status" value="1"/>
</dbReference>
<evidence type="ECO:0000313" key="2">
    <source>
        <dbReference type="EMBL" id="MBJ7602285.1"/>
    </source>
</evidence>
<dbReference type="PIRSF" id="PIRSF016184">
    <property type="entry name" value="PhzC_PhzF"/>
    <property type="match status" value="1"/>
</dbReference>
<dbReference type="Proteomes" id="UP000620075">
    <property type="component" value="Unassembled WGS sequence"/>
</dbReference>
<evidence type="ECO:0000256" key="1">
    <source>
        <dbReference type="PIRSR" id="PIRSR016184-1"/>
    </source>
</evidence>
<dbReference type="PANTHER" id="PTHR13774:SF32">
    <property type="entry name" value="ANTISENSE-ENHANCING SEQUENCE 1"/>
    <property type="match status" value="1"/>
</dbReference>
<dbReference type="Pfam" id="PF02567">
    <property type="entry name" value="PhzC-PhzF"/>
    <property type="match status" value="1"/>
</dbReference>
<name>A0A934N6A5_9BACT</name>
<reference evidence="2 3" key="1">
    <citation type="submission" date="2020-10" db="EMBL/GenBank/DDBJ databases">
        <title>Ca. Dormibacterota MAGs.</title>
        <authorList>
            <person name="Montgomery K."/>
        </authorList>
    </citation>
    <scope>NUCLEOTIDE SEQUENCE [LARGE SCALE GENOMIC DNA]</scope>
    <source>
        <strain evidence="2">SC8811_S16_3</strain>
    </source>
</reference>
<proteinExistence type="predicted"/>
<evidence type="ECO:0000313" key="3">
    <source>
        <dbReference type="Proteomes" id="UP000620075"/>
    </source>
</evidence>
<dbReference type="InterPro" id="IPR003719">
    <property type="entry name" value="Phenazine_PhzF-like"/>
</dbReference>
<dbReference type="EMBL" id="JAEKNQ010000019">
    <property type="protein sequence ID" value="MBJ7602285.1"/>
    <property type="molecule type" value="Genomic_DNA"/>
</dbReference>
<dbReference type="GO" id="GO:0005737">
    <property type="term" value="C:cytoplasm"/>
    <property type="evidence" value="ECO:0007669"/>
    <property type="project" value="TreeGrafter"/>
</dbReference>
<feature type="active site" evidence="1">
    <location>
        <position position="46"/>
    </location>
</feature>
<dbReference type="NCBIfam" id="TIGR00654">
    <property type="entry name" value="PhzF_family"/>
    <property type="match status" value="1"/>
</dbReference>